<dbReference type="SMART" id="SM00382">
    <property type="entry name" value="AAA"/>
    <property type="match status" value="1"/>
</dbReference>
<reference evidence="5" key="1">
    <citation type="journal article" date="2019" name="Int. J. Syst. Evol. Microbiol.">
        <title>The Global Catalogue of Microorganisms (GCM) 10K type strain sequencing project: providing services to taxonomists for standard genome sequencing and annotation.</title>
        <authorList>
            <consortium name="The Broad Institute Genomics Platform"/>
            <consortium name="The Broad Institute Genome Sequencing Center for Infectious Disease"/>
            <person name="Wu L."/>
            <person name="Ma J."/>
        </authorList>
    </citation>
    <scope>NUCLEOTIDE SEQUENCE [LARGE SCALE GENOMIC DNA]</scope>
    <source>
        <strain evidence="5">JCM 16902</strain>
    </source>
</reference>
<accession>A0ABP7AD99</accession>
<dbReference type="EMBL" id="BAAAZO010000010">
    <property type="protein sequence ID" value="GAA3629499.1"/>
    <property type="molecule type" value="Genomic_DNA"/>
</dbReference>
<comment type="caution">
    <text evidence="4">The sequence shown here is derived from an EMBL/GenBank/DDBJ whole genome shotgun (WGS) entry which is preliminary data.</text>
</comment>
<evidence type="ECO:0000259" key="3">
    <source>
        <dbReference type="PROSITE" id="PS50893"/>
    </source>
</evidence>
<dbReference type="SUPFAM" id="SSF52540">
    <property type="entry name" value="P-loop containing nucleoside triphosphate hydrolases"/>
    <property type="match status" value="1"/>
</dbReference>
<dbReference type="Pfam" id="PF00005">
    <property type="entry name" value="ABC_tran"/>
    <property type="match status" value="1"/>
</dbReference>
<gene>
    <name evidence="4" type="ORF">GCM10022223_53870</name>
</gene>
<dbReference type="PROSITE" id="PS50893">
    <property type="entry name" value="ABC_TRANSPORTER_2"/>
    <property type="match status" value="1"/>
</dbReference>
<dbReference type="GO" id="GO:0005524">
    <property type="term" value="F:ATP binding"/>
    <property type="evidence" value="ECO:0007669"/>
    <property type="project" value="UniProtKB-KW"/>
</dbReference>
<evidence type="ECO:0000256" key="2">
    <source>
        <dbReference type="ARBA" id="ARBA00022840"/>
    </source>
</evidence>
<dbReference type="Gene3D" id="3.40.50.300">
    <property type="entry name" value="P-loop containing nucleotide triphosphate hydrolases"/>
    <property type="match status" value="1"/>
</dbReference>
<dbReference type="InterPro" id="IPR027417">
    <property type="entry name" value="P-loop_NTPase"/>
</dbReference>
<evidence type="ECO:0000313" key="5">
    <source>
        <dbReference type="Proteomes" id="UP001501074"/>
    </source>
</evidence>
<organism evidence="4 5">
    <name type="scientific">Kineosporia mesophila</name>
    <dbReference type="NCBI Taxonomy" id="566012"/>
    <lineage>
        <taxon>Bacteria</taxon>
        <taxon>Bacillati</taxon>
        <taxon>Actinomycetota</taxon>
        <taxon>Actinomycetes</taxon>
        <taxon>Kineosporiales</taxon>
        <taxon>Kineosporiaceae</taxon>
        <taxon>Kineosporia</taxon>
    </lineage>
</organism>
<name>A0ABP7AD99_9ACTN</name>
<dbReference type="Proteomes" id="UP001501074">
    <property type="component" value="Unassembled WGS sequence"/>
</dbReference>
<dbReference type="InterPro" id="IPR003593">
    <property type="entry name" value="AAA+_ATPase"/>
</dbReference>
<evidence type="ECO:0000256" key="1">
    <source>
        <dbReference type="ARBA" id="ARBA00022741"/>
    </source>
</evidence>
<feature type="domain" description="ABC transporter" evidence="3">
    <location>
        <begin position="5"/>
        <end position="202"/>
    </location>
</feature>
<proteinExistence type="predicted"/>
<dbReference type="InterPro" id="IPR015854">
    <property type="entry name" value="ABC_transpr_LolD-like"/>
</dbReference>
<dbReference type="RefSeq" id="WP_231484384.1">
    <property type="nucleotide sequence ID" value="NZ_BAAAZO010000010.1"/>
</dbReference>
<protein>
    <submittedName>
        <fullName evidence="4">ATP-binding cassette domain-containing protein</fullName>
    </submittedName>
</protein>
<keyword evidence="1" id="KW-0547">Nucleotide-binding</keyword>
<evidence type="ECO:0000313" key="4">
    <source>
        <dbReference type="EMBL" id="GAA3629499.1"/>
    </source>
</evidence>
<dbReference type="InterPro" id="IPR003439">
    <property type="entry name" value="ABC_transporter-like_ATP-bd"/>
</dbReference>
<keyword evidence="5" id="KW-1185">Reference proteome</keyword>
<sequence length="202" mass="20939">MNASLNVSAVSHGVLKDVNLSAGPHALVALTGHSGSGKSTLCHLIAGFERPEQGAVTLDGTPTDEITDWSRIAVVPQRLALLPELTAAENLVMPVLAAGRTVSPDTVATLLERLGVDVLASRPVGQGSVGEQQRVAVARALLLGPSLMVLDEPTAHQDDDNTQRVIEAVLSVLAQGTLVIISTHDPRVLAHATQTLPLGTGL</sequence>
<dbReference type="PANTHER" id="PTHR24220">
    <property type="entry name" value="IMPORT ATP-BINDING PROTEIN"/>
    <property type="match status" value="1"/>
</dbReference>
<keyword evidence="2 4" id="KW-0067">ATP-binding</keyword>